<dbReference type="InterPro" id="IPR017972">
    <property type="entry name" value="Cyt_P450_CS"/>
</dbReference>
<evidence type="ECO:0000256" key="5">
    <source>
        <dbReference type="ARBA" id="ARBA00023004"/>
    </source>
</evidence>
<gene>
    <name evidence="10" type="ORF">OTU49_011432</name>
</gene>
<organism evidence="10 11">
    <name type="scientific">Cherax quadricarinatus</name>
    <name type="common">Australian red claw crayfish</name>
    <dbReference type="NCBI Taxonomy" id="27406"/>
    <lineage>
        <taxon>Eukaryota</taxon>
        <taxon>Metazoa</taxon>
        <taxon>Ecdysozoa</taxon>
        <taxon>Arthropoda</taxon>
        <taxon>Crustacea</taxon>
        <taxon>Multicrustacea</taxon>
        <taxon>Malacostraca</taxon>
        <taxon>Eumalacostraca</taxon>
        <taxon>Eucarida</taxon>
        <taxon>Decapoda</taxon>
        <taxon>Pleocyemata</taxon>
        <taxon>Astacidea</taxon>
        <taxon>Parastacoidea</taxon>
        <taxon>Parastacidae</taxon>
        <taxon>Cherax</taxon>
    </lineage>
</organism>
<feature type="binding site" description="axial binding residue" evidence="7">
    <location>
        <position position="434"/>
    </location>
    <ligand>
        <name>heme</name>
        <dbReference type="ChEBI" id="CHEBI:30413"/>
    </ligand>
    <ligandPart>
        <name>Fe</name>
        <dbReference type="ChEBI" id="CHEBI:18248"/>
    </ligandPart>
</feature>
<dbReference type="InterPro" id="IPR002401">
    <property type="entry name" value="Cyt_P450_E_grp-I"/>
</dbReference>
<sequence length="489" mass="56329">MIVEVLLLVFLVLLIVYYFHQHPAKNLPPGPLSLPIIGNLKRVIVPEDVRKLRKRYGDIFRVKAGCVDMTYICNFNLMKEAFTKTECSDRPHWKNLHFLTDGRESGVILTNGEQWQNARRFLLRNLRDLGMGKSFLEAAIQEEAQMLVNDFRKYDGKAGHLPMSINIAILNVIWQLVASRRYELNDKEIQSFIALLKFLQEDVVSVFLPSFFPILNYLPRFLTRKLLKLDLVDDVKQNVFKFMGNIIESHKAKLDPDNPRDVIDEYLLEMNKKSNTAAFFSELDLTRTIFDLFGAGFDTTSNMLRWMCLYMAAYPDVQSNVQKEIDDAVPRDRLPSQQEKSQLQYLEAVIHEVLRMSSLIPFGVSHCVTQDIQLGGYVLPKGMILQGCSVISHEDPNYWQNPHKFNPNRFMDDSGKFVPQKEGFLPFGTGRRQCLGESLARMELFIFSAALLQNFTFSPPTSKVIDLSPRAFLLAQFPKFQDIVITIRK</sequence>
<dbReference type="InterPro" id="IPR036396">
    <property type="entry name" value="Cyt_P450_sf"/>
</dbReference>
<keyword evidence="3 7" id="KW-0479">Metal-binding</keyword>
<dbReference type="GO" id="GO:0005737">
    <property type="term" value="C:cytoplasm"/>
    <property type="evidence" value="ECO:0007669"/>
    <property type="project" value="TreeGrafter"/>
</dbReference>
<reference evidence="10 11" key="1">
    <citation type="journal article" date="2024" name="BMC Genomics">
        <title>Genome assembly of redclaw crayfish (Cherax quadricarinatus) provides insights into its immune adaptation and hypoxia tolerance.</title>
        <authorList>
            <person name="Liu Z."/>
            <person name="Zheng J."/>
            <person name="Li H."/>
            <person name="Fang K."/>
            <person name="Wang S."/>
            <person name="He J."/>
            <person name="Zhou D."/>
            <person name="Weng S."/>
            <person name="Chi M."/>
            <person name="Gu Z."/>
            <person name="He J."/>
            <person name="Li F."/>
            <person name="Wang M."/>
        </authorList>
    </citation>
    <scope>NUCLEOTIDE SEQUENCE [LARGE SCALE GENOMIC DNA]</scope>
    <source>
        <strain evidence="10">ZL_2023a</strain>
    </source>
</reference>
<dbReference type="GO" id="GO:0006082">
    <property type="term" value="P:organic acid metabolic process"/>
    <property type="evidence" value="ECO:0007669"/>
    <property type="project" value="TreeGrafter"/>
</dbReference>
<dbReference type="SUPFAM" id="SSF48264">
    <property type="entry name" value="Cytochrome P450"/>
    <property type="match status" value="1"/>
</dbReference>
<evidence type="ECO:0000256" key="9">
    <source>
        <dbReference type="SAM" id="SignalP"/>
    </source>
</evidence>
<evidence type="ECO:0000256" key="3">
    <source>
        <dbReference type="ARBA" id="ARBA00022723"/>
    </source>
</evidence>
<evidence type="ECO:0000256" key="1">
    <source>
        <dbReference type="ARBA" id="ARBA00001971"/>
    </source>
</evidence>
<feature type="signal peptide" evidence="9">
    <location>
        <begin position="1"/>
        <end position="21"/>
    </location>
</feature>
<keyword evidence="9" id="KW-0732">Signal</keyword>
<dbReference type="InterPro" id="IPR050182">
    <property type="entry name" value="Cytochrome_P450_fam2"/>
</dbReference>
<accession>A0AAW0W3M9</accession>
<dbReference type="Gene3D" id="1.10.630.10">
    <property type="entry name" value="Cytochrome P450"/>
    <property type="match status" value="1"/>
</dbReference>
<evidence type="ECO:0008006" key="12">
    <source>
        <dbReference type="Google" id="ProtNLM"/>
    </source>
</evidence>
<evidence type="ECO:0000256" key="7">
    <source>
        <dbReference type="PIRSR" id="PIRSR602401-1"/>
    </source>
</evidence>
<evidence type="ECO:0000256" key="2">
    <source>
        <dbReference type="ARBA" id="ARBA00010617"/>
    </source>
</evidence>
<dbReference type="InterPro" id="IPR001128">
    <property type="entry name" value="Cyt_P450"/>
</dbReference>
<name>A0AAW0W3M9_CHEQU</name>
<feature type="chain" id="PRO_5043396297" description="Cytochrome P450" evidence="9">
    <location>
        <begin position="22"/>
        <end position="489"/>
    </location>
</feature>
<comment type="similarity">
    <text evidence="2 8">Belongs to the cytochrome P450 family.</text>
</comment>
<dbReference type="GO" id="GO:0006805">
    <property type="term" value="P:xenobiotic metabolic process"/>
    <property type="evidence" value="ECO:0007669"/>
    <property type="project" value="TreeGrafter"/>
</dbReference>
<keyword evidence="4 8" id="KW-0560">Oxidoreductase</keyword>
<dbReference type="AlphaFoldDB" id="A0AAW0W3M9"/>
<dbReference type="FunFam" id="1.10.630.10:FF:000036">
    <property type="entry name" value="CYtochrome P450 family"/>
    <property type="match status" value="1"/>
</dbReference>
<keyword evidence="5 7" id="KW-0408">Iron</keyword>
<evidence type="ECO:0000256" key="8">
    <source>
        <dbReference type="RuleBase" id="RU000461"/>
    </source>
</evidence>
<dbReference type="GO" id="GO:0020037">
    <property type="term" value="F:heme binding"/>
    <property type="evidence" value="ECO:0007669"/>
    <property type="project" value="InterPro"/>
</dbReference>
<dbReference type="PRINTS" id="PR00385">
    <property type="entry name" value="P450"/>
</dbReference>
<keyword evidence="11" id="KW-1185">Reference proteome</keyword>
<dbReference type="PANTHER" id="PTHR24300">
    <property type="entry name" value="CYTOCHROME P450 508A4-RELATED"/>
    <property type="match status" value="1"/>
</dbReference>
<comment type="cofactor">
    <cofactor evidence="1 7">
        <name>heme</name>
        <dbReference type="ChEBI" id="CHEBI:30413"/>
    </cofactor>
</comment>
<dbReference type="GO" id="GO:0005506">
    <property type="term" value="F:iron ion binding"/>
    <property type="evidence" value="ECO:0007669"/>
    <property type="project" value="InterPro"/>
</dbReference>
<evidence type="ECO:0000313" key="11">
    <source>
        <dbReference type="Proteomes" id="UP001445076"/>
    </source>
</evidence>
<keyword evidence="7 8" id="KW-0349">Heme</keyword>
<dbReference type="EMBL" id="JARKIK010000087">
    <property type="protein sequence ID" value="KAK8724073.1"/>
    <property type="molecule type" value="Genomic_DNA"/>
</dbReference>
<dbReference type="PANTHER" id="PTHR24300:SF397">
    <property type="entry name" value="CYTOCHROME P450 2U1"/>
    <property type="match status" value="1"/>
</dbReference>
<dbReference type="Proteomes" id="UP001445076">
    <property type="component" value="Unassembled WGS sequence"/>
</dbReference>
<proteinExistence type="inferred from homology"/>
<dbReference type="PROSITE" id="PS00086">
    <property type="entry name" value="CYTOCHROME_P450"/>
    <property type="match status" value="1"/>
</dbReference>
<dbReference type="GO" id="GO:0016712">
    <property type="term" value="F:oxidoreductase activity, acting on paired donors, with incorporation or reduction of molecular oxygen, reduced flavin or flavoprotein as one donor, and incorporation of one atom of oxygen"/>
    <property type="evidence" value="ECO:0007669"/>
    <property type="project" value="TreeGrafter"/>
</dbReference>
<evidence type="ECO:0000256" key="4">
    <source>
        <dbReference type="ARBA" id="ARBA00023002"/>
    </source>
</evidence>
<dbReference type="PRINTS" id="PR00463">
    <property type="entry name" value="EP450I"/>
</dbReference>
<dbReference type="Pfam" id="PF00067">
    <property type="entry name" value="p450"/>
    <property type="match status" value="1"/>
</dbReference>
<dbReference type="GO" id="GO:0008395">
    <property type="term" value="F:steroid hydroxylase activity"/>
    <property type="evidence" value="ECO:0007669"/>
    <property type="project" value="TreeGrafter"/>
</dbReference>
<keyword evidence="6 8" id="KW-0503">Monooxygenase</keyword>
<evidence type="ECO:0000313" key="10">
    <source>
        <dbReference type="EMBL" id="KAK8724073.1"/>
    </source>
</evidence>
<comment type="caution">
    <text evidence="10">The sequence shown here is derived from an EMBL/GenBank/DDBJ whole genome shotgun (WGS) entry which is preliminary data.</text>
</comment>
<protein>
    <recommendedName>
        <fullName evidence="12">Cytochrome P450</fullName>
    </recommendedName>
</protein>
<evidence type="ECO:0000256" key="6">
    <source>
        <dbReference type="ARBA" id="ARBA00023033"/>
    </source>
</evidence>